<dbReference type="Proteomes" id="UP000285613">
    <property type="component" value="Unassembled WGS sequence"/>
</dbReference>
<dbReference type="EMBL" id="QRPH01000004">
    <property type="protein sequence ID" value="RHL95366.1"/>
    <property type="molecule type" value="Genomic_DNA"/>
</dbReference>
<comment type="caution">
    <text evidence="1">The sequence shown here is derived from an EMBL/GenBank/DDBJ whole genome shotgun (WGS) entry which is preliminary data.</text>
</comment>
<dbReference type="RefSeq" id="WP_118376444.1">
    <property type="nucleotide sequence ID" value="NZ_JBDFZU010000002.1"/>
</dbReference>
<accession>A0AAQ0RVZ8</accession>
<sequence length="67" mass="7484">MTLLNPPAPPQEFVLDTGGHCVFRINERKGASIVEKDEKKTSTLYEIPESKLAAFIQWASDVHGQSR</sequence>
<proteinExistence type="predicted"/>
<evidence type="ECO:0000313" key="2">
    <source>
        <dbReference type="Proteomes" id="UP000285613"/>
    </source>
</evidence>
<dbReference type="AlphaFoldDB" id="A0AAQ0RVZ8"/>
<reference evidence="1 2" key="1">
    <citation type="submission" date="2018-08" db="EMBL/GenBank/DDBJ databases">
        <title>A genome reference for cultivated species of the human gut microbiota.</title>
        <authorList>
            <person name="Zou Y."/>
            <person name="Xue W."/>
            <person name="Luo G."/>
        </authorList>
    </citation>
    <scope>NUCLEOTIDE SEQUENCE [LARGE SCALE GENOMIC DNA]</scope>
    <source>
        <strain evidence="1 2">AF36-12AT</strain>
    </source>
</reference>
<name>A0AAQ0RVZ8_BIFPS</name>
<organism evidence="1 2">
    <name type="scientific">Bifidobacterium pseudocatenulatum</name>
    <dbReference type="NCBI Taxonomy" id="28026"/>
    <lineage>
        <taxon>Bacteria</taxon>
        <taxon>Bacillati</taxon>
        <taxon>Actinomycetota</taxon>
        <taxon>Actinomycetes</taxon>
        <taxon>Bifidobacteriales</taxon>
        <taxon>Bifidobacteriaceae</taxon>
        <taxon>Bifidobacterium</taxon>
    </lineage>
</organism>
<protein>
    <submittedName>
        <fullName evidence="1">Uncharacterized protein</fullName>
    </submittedName>
</protein>
<gene>
    <name evidence="1" type="ORF">DWZ91_05905</name>
</gene>
<evidence type="ECO:0000313" key="1">
    <source>
        <dbReference type="EMBL" id="RHL95366.1"/>
    </source>
</evidence>